<dbReference type="Gene3D" id="3.30.40.10">
    <property type="entry name" value="Zinc/RING finger domain, C3HC4 (zinc finger)"/>
    <property type="match status" value="1"/>
</dbReference>
<dbReference type="Proteomes" id="UP000325313">
    <property type="component" value="Unassembled WGS sequence"/>
</dbReference>
<evidence type="ECO:0000256" key="4">
    <source>
        <dbReference type="ARBA" id="ARBA00022771"/>
    </source>
</evidence>
<dbReference type="CDD" id="cd16456">
    <property type="entry name" value="RING-H2_APC11"/>
    <property type="match status" value="1"/>
</dbReference>
<dbReference type="PANTHER" id="PTHR11210">
    <property type="entry name" value="RING BOX"/>
    <property type="match status" value="1"/>
</dbReference>
<keyword evidence="6" id="KW-0833">Ubl conjugation pathway</keyword>
<evidence type="ECO:0000256" key="10">
    <source>
        <dbReference type="SAM" id="MobiDB-lite"/>
    </source>
</evidence>
<name>A0A5B0MT20_PUCGR</name>
<dbReference type="EMBL" id="VDEP01000442">
    <property type="protein sequence ID" value="KAA1080125.1"/>
    <property type="molecule type" value="Genomic_DNA"/>
</dbReference>
<dbReference type="GO" id="GO:0051301">
    <property type="term" value="P:cell division"/>
    <property type="evidence" value="ECO:0007669"/>
    <property type="project" value="UniProtKB-KW"/>
</dbReference>
<dbReference type="PROSITE" id="PS50089">
    <property type="entry name" value="ZF_RING_2"/>
    <property type="match status" value="1"/>
</dbReference>
<dbReference type="GO" id="GO:0097602">
    <property type="term" value="F:cullin family protein binding"/>
    <property type="evidence" value="ECO:0007669"/>
    <property type="project" value="InterPro"/>
</dbReference>
<dbReference type="GO" id="GO:0005680">
    <property type="term" value="C:anaphase-promoting complex"/>
    <property type="evidence" value="ECO:0007669"/>
    <property type="project" value="InterPro"/>
</dbReference>
<evidence type="ECO:0000256" key="7">
    <source>
        <dbReference type="ARBA" id="ARBA00022833"/>
    </source>
</evidence>
<dbReference type="Pfam" id="PF12861">
    <property type="entry name" value="zf-ANAPC11"/>
    <property type="match status" value="2"/>
</dbReference>
<reference evidence="12 13" key="1">
    <citation type="submission" date="2019-05" db="EMBL/GenBank/DDBJ databases">
        <title>Emergence of the Ug99 lineage of the wheat stem rust pathogen through somatic hybridization.</title>
        <authorList>
            <person name="Li F."/>
            <person name="Upadhyaya N.M."/>
            <person name="Sperschneider J."/>
            <person name="Matny O."/>
            <person name="Nguyen-Phuc H."/>
            <person name="Mago R."/>
            <person name="Raley C."/>
            <person name="Miller M.E."/>
            <person name="Silverstein K.A.T."/>
            <person name="Henningsen E."/>
            <person name="Hirsch C.D."/>
            <person name="Visser B."/>
            <person name="Pretorius Z.A."/>
            <person name="Steffenson B.J."/>
            <person name="Schwessinger B."/>
            <person name="Dodds P.N."/>
            <person name="Figueroa M."/>
        </authorList>
    </citation>
    <scope>NUCLEOTIDE SEQUENCE [LARGE SCALE GENOMIC DNA]</scope>
    <source>
        <strain evidence="12 13">Ug99</strain>
    </source>
</reference>
<evidence type="ECO:0000259" key="11">
    <source>
        <dbReference type="PROSITE" id="PS50089"/>
    </source>
</evidence>
<evidence type="ECO:0000256" key="8">
    <source>
        <dbReference type="ARBA" id="ARBA00023306"/>
    </source>
</evidence>
<dbReference type="AlphaFoldDB" id="A0A5B0MT20"/>
<evidence type="ECO:0000256" key="3">
    <source>
        <dbReference type="ARBA" id="ARBA00022723"/>
    </source>
</evidence>
<dbReference type="SUPFAM" id="SSF57850">
    <property type="entry name" value="RING/U-box"/>
    <property type="match status" value="2"/>
</dbReference>
<evidence type="ECO:0000256" key="2">
    <source>
        <dbReference type="ARBA" id="ARBA00022618"/>
    </source>
</evidence>
<feature type="compositionally biased region" description="Basic and acidic residues" evidence="10">
    <location>
        <begin position="22"/>
        <end position="31"/>
    </location>
</feature>
<proteinExistence type="predicted"/>
<dbReference type="GO" id="GO:0008270">
    <property type="term" value="F:zinc ion binding"/>
    <property type="evidence" value="ECO:0007669"/>
    <property type="project" value="UniProtKB-KW"/>
</dbReference>
<evidence type="ECO:0000256" key="1">
    <source>
        <dbReference type="ARBA" id="ARBA00013928"/>
    </source>
</evidence>
<dbReference type="InterPro" id="IPR001841">
    <property type="entry name" value="Znf_RING"/>
</dbReference>
<evidence type="ECO:0000313" key="13">
    <source>
        <dbReference type="Proteomes" id="UP000325313"/>
    </source>
</evidence>
<sequence length="196" mass="21808">MKVTIKSFNPVAHWKWNLDNSKPIDPDHEPETLPALTNPDPADENSREAENLNAANDLAPNPMIDDEDDEDLCGICRVAFEGCCPDCKVPGDDCPLSLSALFSIPFVSLPSHFAFVRRLTRASMEHMLTSILPFNLIRCFFGAATMKITAVWGECTHIFHMHCLLKWIAQESSKQSCPMDRRPWVTAGGHAEGPTT</sequence>
<evidence type="ECO:0000313" key="12">
    <source>
        <dbReference type="EMBL" id="KAA1080125.1"/>
    </source>
</evidence>
<keyword evidence="5" id="KW-0498">Mitosis</keyword>
<keyword evidence="7" id="KW-0862">Zinc</keyword>
<dbReference type="GO" id="GO:0061630">
    <property type="term" value="F:ubiquitin protein ligase activity"/>
    <property type="evidence" value="ECO:0007669"/>
    <property type="project" value="InterPro"/>
</dbReference>
<protein>
    <recommendedName>
        <fullName evidence="1">Anaphase-promoting complex subunit 11</fullName>
    </recommendedName>
</protein>
<dbReference type="InterPro" id="IPR024991">
    <property type="entry name" value="RING-H2_APC11"/>
</dbReference>
<feature type="domain" description="RING-type" evidence="11">
    <location>
        <begin position="139"/>
        <end position="181"/>
    </location>
</feature>
<organism evidence="12 13">
    <name type="scientific">Puccinia graminis f. sp. tritici</name>
    <dbReference type="NCBI Taxonomy" id="56615"/>
    <lineage>
        <taxon>Eukaryota</taxon>
        <taxon>Fungi</taxon>
        <taxon>Dikarya</taxon>
        <taxon>Basidiomycota</taxon>
        <taxon>Pucciniomycotina</taxon>
        <taxon>Pucciniomycetes</taxon>
        <taxon>Pucciniales</taxon>
        <taxon>Pucciniaceae</taxon>
        <taxon>Puccinia</taxon>
    </lineage>
</organism>
<accession>A0A5B0MT20</accession>
<keyword evidence="3" id="KW-0479">Metal-binding</keyword>
<dbReference type="InterPro" id="IPR051031">
    <property type="entry name" value="RING-box_E3_Ubiquitin_Ligase"/>
</dbReference>
<dbReference type="InterPro" id="IPR013083">
    <property type="entry name" value="Znf_RING/FYVE/PHD"/>
</dbReference>
<feature type="region of interest" description="Disordered" evidence="10">
    <location>
        <begin position="22"/>
        <end position="49"/>
    </location>
</feature>
<evidence type="ECO:0000256" key="5">
    <source>
        <dbReference type="ARBA" id="ARBA00022776"/>
    </source>
</evidence>
<evidence type="ECO:0000256" key="6">
    <source>
        <dbReference type="ARBA" id="ARBA00022786"/>
    </source>
</evidence>
<dbReference type="GO" id="GO:0031145">
    <property type="term" value="P:anaphase-promoting complex-dependent catabolic process"/>
    <property type="evidence" value="ECO:0007669"/>
    <property type="project" value="InterPro"/>
</dbReference>
<keyword evidence="2" id="KW-0132">Cell division</keyword>
<keyword evidence="4 9" id="KW-0863">Zinc-finger</keyword>
<keyword evidence="8" id="KW-0131">Cell cycle</keyword>
<evidence type="ECO:0000256" key="9">
    <source>
        <dbReference type="PROSITE-ProRule" id="PRU00175"/>
    </source>
</evidence>
<gene>
    <name evidence="12" type="ORF">PGTUg99_014552</name>
</gene>
<comment type="caution">
    <text evidence="12">The sequence shown here is derived from an EMBL/GenBank/DDBJ whole genome shotgun (WGS) entry which is preliminary data.</text>
</comment>